<evidence type="ECO:0000313" key="1">
    <source>
        <dbReference type="EMBL" id="RYP86686.1"/>
    </source>
</evidence>
<dbReference type="AlphaFoldDB" id="A0A4Q4ZGX7"/>
<proteinExistence type="predicted"/>
<gene>
    <name evidence="1" type="ORF">EKO23_08445</name>
</gene>
<reference evidence="1 2" key="1">
    <citation type="submission" date="2019-01" db="EMBL/GenBank/DDBJ databases">
        <title>Nocardioides guangzhouensis sp. nov., an actinobacterium isolated from soil.</title>
        <authorList>
            <person name="Fu Y."/>
            <person name="Cai Y."/>
            <person name="Lin Z."/>
            <person name="Chen P."/>
        </authorList>
    </citation>
    <scope>NUCLEOTIDE SEQUENCE [LARGE SCALE GENOMIC DNA]</scope>
    <source>
        <strain evidence="1 2">130</strain>
    </source>
</reference>
<accession>A0A4Q4ZGX7</accession>
<keyword evidence="2" id="KW-1185">Reference proteome</keyword>
<organism evidence="1 2">
    <name type="scientific">Nocardioides guangzhouensis</name>
    <dbReference type="NCBI Taxonomy" id="2497878"/>
    <lineage>
        <taxon>Bacteria</taxon>
        <taxon>Bacillati</taxon>
        <taxon>Actinomycetota</taxon>
        <taxon>Actinomycetes</taxon>
        <taxon>Propionibacteriales</taxon>
        <taxon>Nocardioidaceae</taxon>
        <taxon>Nocardioides</taxon>
    </lineage>
</organism>
<dbReference type="EMBL" id="SDKM01000010">
    <property type="protein sequence ID" value="RYP86686.1"/>
    <property type="molecule type" value="Genomic_DNA"/>
</dbReference>
<evidence type="ECO:0000313" key="2">
    <source>
        <dbReference type="Proteomes" id="UP000295198"/>
    </source>
</evidence>
<protein>
    <submittedName>
        <fullName evidence="1">DUF2867 domain-containing protein</fullName>
    </submittedName>
</protein>
<name>A0A4Q4ZGX7_9ACTN</name>
<sequence>MGLLTSSREGHVDLTLADVRRVLACGLAGDRWYVDAWPFVLRGTLDVLVGGAGRQWPVPGRPLLRVGDRAGFWTVTRSDPGGLALDATVRAPGTVSLLTEWFARPGGGTRVRLDVAFHPHGALGTAYLLADLPARELVAELTHRRMIGDLRKVS</sequence>
<dbReference type="Pfam" id="PF11066">
    <property type="entry name" value="DUF2867"/>
    <property type="match status" value="1"/>
</dbReference>
<comment type="caution">
    <text evidence="1">The sequence shown here is derived from an EMBL/GenBank/DDBJ whole genome shotgun (WGS) entry which is preliminary data.</text>
</comment>
<dbReference type="OrthoDB" id="3782195at2"/>
<dbReference type="Proteomes" id="UP000295198">
    <property type="component" value="Unassembled WGS sequence"/>
</dbReference>
<dbReference type="InterPro" id="IPR021295">
    <property type="entry name" value="DUF2867"/>
</dbReference>
<dbReference type="RefSeq" id="WP_134716157.1">
    <property type="nucleotide sequence ID" value="NZ_SDKM01000010.1"/>
</dbReference>